<evidence type="ECO:0000259" key="3">
    <source>
        <dbReference type="Pfam" id="PF12671"/>
    </source>
</evidence>
<feature type="signal peptide" evidence="2">
    <location>
        <begin position="1"/>
        <end position="37"/>
    </location>
</feature>
<protein>
    <submittedName>
        <fullName evidence="4">Putative amidase domain-containing protein</fullName>
    </submittedName>
</protein>
<feature type="region of interest" description="Disordered" evidence="1">
    <location>
        <begin position="72"/>
        <end position="100"/>
    </location>
</feature>
<evidence type="ECO:0000313" key="5">
    <source>
        <dbReference type="Proteomes" id="UP000182375"/>
    </source>
</evidence>
<dbReference type="PANTHER" id="PTHR40032:SF1">
    <property type="entry name" value="EXPORTED PROTEIN"/>
    <property type="match status" value="1"/>
</dbReference>
<accession>A0A1H4V0J5</accession>
<dbReference type="Pfam" id="PF12671">
    <property type="entry name" value="Amidase_6"/>
    <property type="match status" value="1"/>
</dbReference>
<gene>
    <name evidence="4" type="ORF">SAMN04490357_2790</name>
</gene>
<feature type="chain" id="PRO_5010187191" evidence="2">
    <location>
        <begin position="38"/>
        <end position="427"/>
    </location>
</feature>
<evidence type="ECO:0000313" key="4">
    <source>
        <dbReference type="EMBL" id="SEC74506.1"/>
    </source>
</evidence>
<dbReference type="EMBL" id="FNTD01000004">
    <property type="protein sequence ID" value="SEC74506.1"/>
    <property type="molecule type" value="Genomic_DNA"/>
</dbReference>
<dbReference type="InterPro" id="IPR024301">
    <property type="entry name" value="Amidase_6"/>
</dbReference>
<dbReference type="AlphaFoldDB" id="A0A1H4V0J5"/>
<feature type="compositionally biased region" description="Low complexity" evidence="1">
    <location>
        <begin position="200"/>
        <end position="230"/>
    </location>
</feature>
<organism evidence="4 5">
    <name type="scientific">Streptomyces misionensis</name>
    <dbReference type="NCBI Taxonomy" id="67331"/>
    <lineage>
        <taxon>Bacteria</taxon>
        <taxon>Bacillati</taxon>
        <taxon>Actinomycetota</taxon>
        <taxon>Actinomycetes</taxon>
        <taxon>Kitasatosporales</taxon>
        <taxon>Streptomycetaceae</taxon>
        <taxon>Streptomyces</taxon>
    </lineage>
</organism>
<dbReference type="PANTHER" id="PTHR40032">
    <property type="entry name" value="EXPORTED PROTEIN-RELATED"/>
    <property type="match status" value="1"/>
</dbReference>
<dbReference type="STRING" id="67331.SAMN04490357_2790"/>
<evidence type="ECO:0000256" key="2">
    <source>
        <dbReference type="SAM" id="SignalP"/>
    </source>
</evidence>
<keyword evidence="2" id="KW-0732">Signal</keyword>
<proteinExistence type="predicted"/>
<name>A0A1H4V0J5_9ACTN</name>
<sequence>MKSRKLSRKRRRATVVGASAAAVVAGVALIPNWSAGAAVTDDPTVDASTKATFQKLADAVFTDRTQALVDGSTSAHTRHTAGFSGSVRLSGGQTREQSSALGKLRARKTLLAKLGEKYSAGDTKVTLDATEVHGRSAKVAVTETTTLTYKKGTVPANGPKTTGFQAHHELTFKAGRHGDWQLTGIHDTDDGYLAVNQVEPPATTSTPTTPPTGGTSPSPSAPSTGGTSPSPSTPPTGTPSSPSDEGPTDAPRAATSYPAPADPKQLTGGAYDYKAMVAYAQKYWNHYNPDYPDYNGAGAGGDCTNFVSQVLKAGGWKHVPGYTDDYTKWFGNADIQSDSFVGVNEFSWFALSSKRVTPLANVYQADLGDVIQMDFDRDGSKDHSMVVTYRDGSGVPYVTYHSTNTYNRSVASLVASYPTAYFYAYRT</sequence>
<feature type="domain" description="Putative amidase" evidence="3">
    <location>
        <begin position="271"/>
        <end position="424"/>
    </location>
</feature>
<feature type="region of interest" description="Disordered" evidence="1">
    <location>
        <begin position="199"/>
        <end position="265"/>
    </location>
</feature>
<evidence type="ECO:0000256" key="1">
    <source>
        <dbReference type="SAM" id="MobiDB-lite"/>
    </source>
</evidence>
<reference evidence="4 5" key="1">
    <citation type="submission" date="2016-10" db="EMBL/GenBank/DDBJ databases">
        <authorList>
            <person name="de Groot N.N."/>
        </authorList>
    </citation>
    <scope>NUCLEOTIDE SEQUENCE [LARGE SCALE GENOMIC DNA]</scope>
    <source>
        <strain evidence="4 5">DSM 40306</strain>
    </source>
</reference>
<dbReference type="Proteomes" id="UP000182375">
    <property type="component" value="Unassembled WGS sequence"/>
</dbReference>